<feature type="region of interest" description="Disordered" evidence="2">
    <location>
        <begin position="264"/>
        <end position="299"/>
    </location>
</feature>
<dbReference type="Pfam" id="PF13519">
    <property type="entry name" value="VWA_2"/>
    <property type="match status" value="1"/>
</dbReference>
<dbReference type="EMBL" id="FOUO01000004">
    <property type="protein sequence ID" value="SFM38937.1"/>
    <property type="molecule type" value="Genomic_DNA"/>
</dbReference>
<dbReference type="RefSeq" id="WP_090484027.1">
    <property type="nucleotide sequence ID" value="NZ_FOUO01000004.1"/>
</dbReference>
<evidence type="ECO:0000313" key="4">
    <source>
        <dbReference type="EMBL" id="SFM38937.1"/>
    </source>
</evidence>
<dbReference type="InterPro" id="IPR036465">
    <property type="entry name" value="vWFA_dom_sf"/>
</dbReference>
<evidence type="ECO:0000259" key="3">
    <source>
        <dbReference type="PROSITE" id="PS50234"/>
    </source>
</evidence>
<comment type="similarity">
    <text evidence="1">Belongs to the Mg-chelatase subunits D/I family.</text>
</comment>
<evidence type="ECO:0000313" key="5">
    <source>
        <dbReference type="Proteomes" id="UP000199556"/>
    </source>
</evidence>
<dbReference type="Proteomes" id="UP000199556">
    <property type="component" value="Unassembled WGS sequence"/>
</dbReference>
<evidence type="ECO:0000256" key="1">
    <source>
        <dbReference type="ARBA" id="ARBA00005799"/>
    </source>
</evidence>
<dbReference type="CDD" id="cd01451">
    <property type="entry name" value="vWA_Magnesium_chelatase"/>
    <property type="match status" value="1"/>
</dbReference>
<feature type="domain" description="VWFA" evidence="3">
    <location>
        <begin position="418"/>
        <end position="571"/>
    </location>
</feature>
<dbReference type="SUPFAM" id="SSF53300">
    <property type="entry name" value="vWA-like"/>
    <property type="match status" value="1"/>
</dbReference>
<dbReference type="PANTHER" id="PTHR43473">
    <property type="entry name" value="MAGNESIUM-CHELATASE SUBUNIT CHLD, CHLOROPLASTIC"/>
    <property type="match status" value="1"/>
</dbReference>
<dbReference type="PROSITE" id="PS50234">
    <property type="entry name" value="VWFA"/>
    <property type="match status" value="1"/>
</dbReference>
<dbReference type="PANTHER" id="PTHR43473:SF2">
    <property type="entry name" value="MAGNESIUM-CHELATASE SUBUNIT CHLD, CHLOROPLASTIC"/>
    <property type="match status" value="1"/>
</dbReference>
<dbReference type="Pfam" id="PF17863">
    <property type="entry name" value="AAA_lid_2"/>
    <property type="match status" value="1"/>
</dbReference>
<dbReference type="Gene3D" id="3.40.50.300">
    <property type="entry name" value="P-loop containing nucleotide triphosphate hydrolases"/>
    <property type="match status" value="1"/>
</dbReference>
<keyword evidence="5" id="KW-1185">Reference proteome</keyword>
<proteinExistence type="inferred from homology"/>
<feature type="region of interest" description="Disordered" evidence="2">
    <location>
        <begin position="325"/>
        <end position="356"/>
    </location>
</feature>
<dbReference type="STRING" id="195064.SAMN05421721_104121"/>
<sequence>MTESAALELTPWELASIAAGLFAVDPAGCGGVALKAHAGPVRDRWLELLRGLLPASAPLRRLPLHIADGRLLGGLDLAATLKAGRPIAERGLLAESDGGVVVAAMAERLTPATAGRMAAVMDTHEVRLERDGLGMRLPTRFGVVALDEGVAEEEQVPHVLSDRLAFHLDLIPVSTREVAPPLWTAEEVSAARQRLAAVETGDEILEALCGAAVSLGIASLRVPFLALRVARAAAALDGRDTVSQEDAALAGRLVLAPRATMLPAAEEDNEEPQEQEPPPPEDTPQEEQPEQEDQDPADMDKPLEDRVLEAAKASLPAGLLAQLKMGAGSRSRSSTPGKAGALQQGNRRGRPVGTRRGELRAGARLNVIETLRAAAPWQPLRRAHALAEDPEGSRRGPRVHVRRDDFRITRFKQRTETTTIFAVDASGSAALHRLAEAKGAVELLLADCYVRRDSVGMIAFRGQGAELLLPPTRSLVRAKRSLAALPGGGGTPLAAAIDAVRELAESVQRRGDSPVAVFLTDGRANIARDGATGRAKATEDALAAARELAGRGVKTILVDTSPRPQRSAQELARALEAQYLPLPHADAASLSSAVQTATG</sequence>
<organism evidence="4 5">
    <name type="scientific">Ectothiorhodospira mobilis</name>
    <dbReference type="NCBI Taxonomy" id="195064"/>
    <lineage>
        <taxon>Bacteria</taxon>
        <taxon>Pseudomonadati</taxon>
        <taxon>Pseudomonadota</taxon>
        <taxon>Gammaproteobacteria</taxon>
        <taxon>Chromatiales</taxon>
        <taxon>Ectothiorhodospiraceae</taxon>
        <taxon>Ectothiorhodospira</taxon>
    </lineage>
</organism>
<dbReference type="InterPro" id="IPR041702">
    <property type="entry name" value="BchD/ChlD_VWA"/>
</dbReference>
<dbReference type="SMART" id="SM00327">
    <property type="entry name" value="VWA"/>
    <property type="match status" value="1"/>
</dbReference>
<evidence type="ECO:0000256" key="2">
    <source>
        <dbReference type="SAM" id="MobiDB-lite"/>
    </source>
</evidence>
<dbReference type="Gene3D" id="3.40.50.410">
    <property type="entry name" value="von Willebrand factor, type A domain"/>
    <property type="match status" value="1"/>
</dbReference>
<accession>A0A1I4QFZ6</accession>
<dbReference type="OrthoDB" id="9775079at2"/>
<dbReference type="InterPro" id="IPR002035">
    <property type="entry name" value="VWF_A"/>
</dbReference>
<protein>
    <submittedName>
        <fullName evidence="4">Protoporphyrin IX magnesium-chelatase</fullName>
    </submittedName>
</protein>
<dbReference type="InterPro" id="IPR041628">
    <property type="entry name" value="ChlI/MoxR_AAA_lid"/>
</dbReference>
<feature type="compositionally biased region" description="Acidic residues" evidence="2">
    <location>
        <begin position="283"/>
        <end position="297"/>
    </location>
</feature>
<dbReference type="AlphaFoldDB" id="A0A1I4QFZ6"/>
<feature type="compositionally biased region" description="Acidic residues" evidence="2">
    <location>
        <begin position="265"/>
        <end position="274"/>
    </location>
</feature>
<dbReference type="SUPFAM" id="SSF52540">
    <property type="entry name" value="P-loop containing nucleoside triphosphate hydrolases"/>
    <property type="match status" value="1"/>
</dbReference>
<reference evidence="4 5" key="1">
    <citation type="submission" date="2016-10" db="EMBL/GenBank/DDBJ databases">
        <authorList>
            <person name="de Groot N.N."/>
        </authorList>
    </citation>
    <scope>NUCLEOTIDE SEQUENCE [LARGE SCALE GENOMIC DNA]</scope>
    <source>
        <strain evidence="4 5">DSM 4180</strain>
    </source>
</reference>
<dbReference type="InterPro" id="IPR027417">
    <property type="entry name" value="P-loop_NTPase"/>
</dbReference>
<gene>
    <name evidence="4" type="ORF">SAMN05421721_104121</name>
</gene>
<name>A0A1I4QFZ6_ECTMO</name>
<dbReference type="NCBIfam" id="NF009943">
    <property type="entry name" value="PRK13406.1"/>
    <property type="match status" value="1"/>
</dbReference>
<dbReference type="Gene3D" id="1.10.8.80">
    <property type="entry name" value="Magnesium chelatase subunit I, C-Terminal domain"/>
    <property type="match status" value="1"/>
</dbReference>